<dbReference type="Pfam" id="PF00589">
    <property type="entry name" value="Phage_integrase"/>
    <property type="match status" value="1"/>
</dbReference>
<gene>
    <name evidence="3" type="ORF">ACFPVY_13590</name>
</gene>
<keyword evidence="1" id="KW-0233">DNA recombination</keyword>
<dbReference type="InterPro" id="IPR013762">
    <property type="entry name" value="Integrase-like_cat_sf"/>
</dbReference>
<dbReference type="Gene3D" id="1.10.443.10">
    <property type="entry name" value="Intergrase catalytic core"/>
    <property type="match status" value="1"/>
</dbReference>
<dbReference type="EMBL" id="JBHSQB010000009">
    <property type="protein sequence ID" value="MFC6097684.1"/>
    <property type="molecule type" value="Genomic_DNA"/>
</dbReference>
<sequence>MKKPVVTYKLEAKDTNPEKRDKPELIIAEISAGFTEYLNGTKKYKRVKVSLESTIKPSNFGKISNNYKFDQVIFDKYSKSNAGIKFKISHFEKQIDKLYSHYTIDNTYPTSTEFKEKLLVQLGRKDKEIKSTTTVHKYLKNYIGNLEDIKGSGKKNALSEGRIKTYRTLLYYTEKYEKHFQTTLTFENLNESTYWDFWNFQDDVLSGVLSLEEVEGKRAQQIKKNGFSVNGIIKYQKLLILICKSALKDGNTISLDVSNHNLVLKEKAAAKDIFVNEANLIKIANYCTNDEDMKITKQYVILSSLTGMRYESMVEAHKEKIQHFKDNTKSFYYIRSYQNKTETECIIPLLPLALETLRTNNSEFPKFPDNSRLNQNIKKLFKLAEVTPTTLITHYTYRRGTVREESKIDDIVTSHDLRKSFYSNLSNLGISQTIIELVTHPNKKATSMATYYDKRSLLNKAVLFFEELQKESNSKLYKY</sequence>
<dbReference type="Proteomes" id="UP001596287">
    <property type="component" value="Unassembled WGS sequence"/>
</dbReference>
<evidence type="ECO:0000313" key="4">
    <source>
        <dbReference type="Proteomes" id="UP001596287"/>
    </source>
</evidence>
<reference evidence="4" key="1">
    <citation type="journal article" date="2019" name="Int. J. Syst. Evol. Microbiol.">
        <title>The Global Catalogue of Microorganisms (GCM) 10K type strain sequencing project: providing services to taxonomists for standard genome sequencing and annotation.</title>
        <authorList>
            <consortium name="The Broad Institute Genomics Platform"/>
            <consortium name="The Broad Institute Genome Sequencing Center for Infectious Disease"/>
            <person name="Wu L."/>
            <person name="Ma J."/>
        </authorList>
    </citation>
    <scope>NUCLEOTIDE SEQUENCE [LARGE SCALE GENOMIC DNA]</scope>
    <source>
        <strain evidence="4">CCUG 49679</strain>
    </source>
</reference>
<feature type="domain" description="Tyr recombinase" evidence="2">
    <location>
        <begin position="277"/>
        <end position="453"/>
    </location>
</feature>
<dbReference type="RefSeq" id="WP_379792648.1">
    <property type="nucleotide sequence ID" value="NZ_JBHSQB010000009.1"/>
</dbReference>
<evidence type="ECO:0000259" key="2">
    <source>
        <dbReference type="Pfam" id="PF00589"/>
    </source>
</evidence>
<dbReference type="SUPFAM" id="SSF56349">
    <property type="entry name" value="DNA breaking-rejoining enzymes"/>
    <property type="match status" value="1"/>
</dbReference>
<keyword evidence="4" id="KW-1185">Reference proteome</keyword>
<organism evidence="3 4">
    <name type="scientific">Flavobacterium qiangtangense</name>
    <dbReference type="NCBI Taxonomy" id="1442595"/>
    <lineage>
        <taxon>Bacteria</taxon>
        <taxon>Pseudomonadati</taxon>
        <taxon>Bacteroidota</taxon>
        <taxon>Flavobacteriia</taxon>
        <taxon>Flavobacteriales</taxon>
        <taxon>Flavobacteriaceae</taxon>
        <taxon>Flavobacterium</taxon>
    </lineage>
</organism>
<evidence type="ECO:0000256" key="1">
    <source>
        <dbReference type="ARBA" id="ARBA00023172"/>
    </source>
</evidence>
<dbReference type="InterPro" id="IPR011010">
    <property type="entry name" value="DNA_brk_join_enz"/>
</dbReference>
<protein>
    <submittedName>
        <fullName evidence="3">Tyrosine-type recombinase/integrase</fullName>
    </submittedName>
</protein>
<dbReference type="InterPro" id="IPR002104">
    <property type="entry name" value="Integrase_catalytic"/>
</dbReference>
<name>A0ABW1PR20_9FLAO</name>
<evidence type="ECO:0000313" key="3">
    <source>
        <dbReference type="EMBL" id="MFC6097684.1"/>
    </source>
</evidence>
<proteinExistence type="predicted"/>
<accession>A0ABW1PR20</accession>
<comment type="caution">
    <text evidence="3">The sequence shown here is derived from an EMBL/GenBank/DDBJ whole genome shotgun (WGS) entry which is preliminary data.</text>
</comment>